<keyword evidence="4" id="KW-0413">Isomerase</keyword>
<evidence type="ECO:0000313" key="7">
    <source>
        <dbReference type="RefSeq" id="XP_026682688.1"/>
    </source>
</evidence>
<dbReference type="GO" id="GO:0003723">
    <property type="term" value="F:RNA binding"/>
    <property type="evidence" value="ECO:0007669"/>
    <property type="project" value="InterPro"/>
</dbReference>
<feature type="domain" description="Pseudouridine synthase II N-terminal" evidence="5">
    <location>
        <begin position="62"/>
        <end position="120"/>
    </location>
</feature>
<dbReference type="AlphaFoldDB" id="A0A3Q0J6V5"/>
<dbReference type="GO" id="GO:0160148">
    <property type="term" value="F:tRNA pseudouridine(55) synthase activity"/>
    <property type="evidence" value="ECO:0007669"/>
    <property type="project" value="UniProtKB-EC"/>
</dbReference>
<evidence type="ECO:0000259" key="5">
    <source>
        <dbReference type="Pfam" id="PF01509"/>
    </source>
</evidence>
<dbReference type="GeneID" id="103513770"/>
<dbReference type="InterPro" id="IPR014780">
    <property type="entry name" value="tRNA_psdUridine_synth_TruB"/>
</dbReference>
<dbReference type="Proteomes" id="UP000079169">
    <property type="component" value="Unplaced"/>
</dbReference>
<dbReference type="Gene3D" id="3.30.2350.10">
    <property type="entry name" value="Pseudouridine synthase"/>
    <property type="match status" value="1"/>
</dbReference>
<protein>
    <recommendedName>
        <fullName evidence="2">tRNA pseudouridine(55) synthase</fullName>
        <ecNumber evidence="2">5.4.99.25</ecNumber>
    </recommendedName>
</protein>
<evidence type="ECO:0000256" key="4">
    <source>
        <dbReference type="ARBA" id="ARBA00023235"/>
    </source>
</evidence>
<evidence type="ECO:0000313" key="6">
    <source>
        <dbReference type="Proteomes" id="UP000079169"/>
    </source>
</evidence>
<dbReference type="Pfam" id="PF01509">
    <property type="entry name" value="TruB_N"/>
    <property type="match status" value="1"/>
</dbReference>
<dbReference type="GO" id="GO:1990481">
    <property type="term" value="P:mRNA pseudouridine synthesis"/>
    <property type="evidence" value="ECO:0007669"/>
    <property type="project" value="TreeGrafter"/>
</dbReference>
<organism evidence="6 7">
    <name type="scientific">Diaphorina citri</name>
    <name type="common">Asian citrus psyllid</name>
    <dbReference type="NCBI Taxonomy" id="121845"/>
    <lineage>
        <taxon>Eukaryota</taxon>
        <taxon>Metazoa</taxon>
        <taxon>Ecdysozoa</taxon>
        <taxon>Arthropoda</taxon>
        <taxon>Hexapoda</taxon>
        <taxon>Insecta</taxon>
        <taxon>Pterygota</taxon>
        <taxon>Neoptera</taxon>
        <taxon>Paraneoptera</taxon>
        <taxon>Hemiptera</taxon>
        <taxon>Sternorrhyncha</taxon>
        <taxon>Psylloidea</taxon>
        <taxon>Psyllidae</taxon>
        <taxon>Diaphorininae</taxon>
        <taxon>Diaphorina</taxon>
    </lineage>
</organism>
<dbReference type="InterPro" id="IPR002501">
    <property type="entry name" value="PsdUridine_synth_N"/>
</dbReference>
<dbReference type="PANTHER" id="PTHR13767">
    <property type="entry name" value="TRNA-PSEUDOURIDINE SYNTHASE"/>
    <property type="match status" value="1"/>
</dbReference>
<dbReference type="STRING" id="121845.A0A3Q0J6V5"/>
<evidence type="ECO:0000256" key="1">
    <source>
        <dbReference type="ARBA" id="ARBA00008999"/>
    </source>
</evidence>
<dbReference type="InterPro" id="IPR020103">
    <property type="entry name" value="PsdUridine_synth_cat_dom_sf"/>
</dbReference>
<keyword evidence="6" id="KW-1185">Reference proteome</keyword>
<evidence type="ECO:0000256" key="2">
    <source>
        <dbReference type="ARBA" id="ARBA00012787"/>
    </source>
</evidence>
<evidence type="ECO:0000256" key="3">
    <source>
        <dbReference type="ARBA" id="ARBA00022694"/>
    </source>
</evidence>
<proteinExistence type="inferred from homology"/>
<dbReference type="RefSeq" id="XP_026682688.1">
    <property type="nucleotide sequence ID" value="XM_026826887.1"/>
</dbReference>
<gene>
    <name evidence="7" type="primary">LOC103513770</name>
</gene>
<accession>A0A3Q0J6V5</accession>
<sequence>MEYFRYILDRRTFKLINNGVFCVNKVKNASTSNVISSIKSILARDILQLHPEVEDDVNMFLKVGHGGILEDSASGVLVVGVSSGCKVLSNVSNRNKHYRVTGCLGNATDTFTNAGNITLSASYGKKRFFLLFICPFEYKLTKLNLLYWFSIKTKRVLIYTT</sequence>
<dbReference type="PANTHER" id="PTHR13767:SF2">
    <property type="entry name" value="PSEUDOURIDYLATE SYNTHASE TRUB1"/>
    <property type="match status" value="1"/>
</dbReference>
<comment type="similarity">
    <text evidence="1">Belongs to the pseudouridine synthase TruB family.</text>
</comment>
<dbReference type="EC" id="5.4.99.25" evidence="2"/>
<dbReference type="GO" id="GO:0005634">
    <property type="term" value="C:nucleus"/>
    <property type="evidence" value="ECO:0007669"/>
    <property type="project" value="TreeGrafter"/>
</dbReference>
<dbReference type="SUPFAM" id="SSF55120">
    <property type="entry name" value="Pseudouridine synthase"/>
    <property type="match status" value="1"/>
</dbReference>
<keyword evidence="3" id="KW-0819">tRNA processing</keyword>
<reference evidence="7" key="1">
    <citation type="submission" date="2025-08" db="UniProtKB">
        <authorList>
            <consortium name="RefSeq"/>
        </authorList>
    </citation>
    <scope>IDENTIFICATION</scope>
</reference>
<dbReference type="GO" id="GO:0006400">
    <property type="term" value="P:tRNA modification"/>
    <property type="evidence" value="ECO:0007669"/>
    <property type="project" value="TreeGrafter"/>
</dbReference>
<dbReference type="PaxDb" id="121845-A0A3Q0J6V5"/>
<dbReference type="KEGG" id="dci:103513770"/>
<name>A0A3Q0J6V5_DIACI</name>